<evidence type="ECO:0000256" key="1">
    <source>
        <dbReference type="SAM" id="MobiDB-lite"/>
    </source>
</evidence>
<feature type="region of interest" description="Disordered" evidence="1">
    <location>
        <begin position="232"/>
        <end position="251"/>
    </location>
</feature>
<feature type="compositionally biased region" description="Polar residues" evidence="1">
    <location>
        <begin position="120"/>
        <end position="134"/>
    </location>
</feature>
<dbReference type="EMBL" id="LAZR01033711">
    <property type="protein sequence ID" value="KKL47315.1"/>
    <property type="molecule type" value="Genomic_DNA"/>
</dbReference>
<dbReference type="AlphaFoldDB" id="A0A0F9ER26"/>
<sequence length="251" mass="29358">IDGWVKLHRKTLKSRVFRNAELLKLWVYCLCRANHEEQWVEVRTGKGVTEVLIKPGQFIYGRLQTARQLSTSPSSVRNRMVKLESMQNLVVEPDTHYSIVTICNWETYQAFFEEEGQAKGQPQDNHRTTTGQPQDTDKNDKNVKNDKKKESMPSPSFDKFWAEYPKSRRNDKKRCSRIWKDEKLELIAEKIITALKSHKKSEQWMSNIIPNATTWLNQERWEQELSRGKITPRAVYTNPPPSIKAVPEEEG</sequence>
<comment type="caution">
    <text evidence="2">The sequence shown here is derived from an EMBL/GenBank/DDBJ whole genome shotgun (WGS) entry which is preliminary data.</text>
</comment>
<organism evidence="2">
    <name type="scientific">marine sediment metagenome</name>
    <dbReference type="NCBI Taxonomy" id="412755"/>
    <lineage>
        <taxon>unclassified sequences</taxon>
        <taxon>metagenomes</taxon>
        <taxon>ecological metagenomes</taxon>
    </lineage>
</organism>
<protein>
    <submittedName>
        <fullName evidence="2">Uncharacterized protein</fullName>
    </submittedName>
</protein>
<gene>
    <name evidence="2" type="ORF">LCGC14_2336750</name>
</gene>
<feature type="compositionally biased region" description="Basic and acidic residues" evidence="1">
    <location>
        <begin position="135"/>
        <end position="151"/>
    </location>
</feature>
<proteinExistence type="predicted"/>
<feature type="non-terminal residue" evidence="2">
    <location>
        <position position="1"/>
    </location>
</feature>
<evidence type="ECO:0000313" key="2">
    <source>
        <dbReference type="EMBL" id="KKL47315.1"/>
    </source>
</evidence>
<name>A0A0F9ER26_9ZZZZ</name>
<reference evidence="2" key="1">
    <citation type="journal article" date="2015" name="Nature">
        <title>Complex archaea that bridge the gap between prokaryotes and eukaryotes.</title>
        <authorList>
            <person name="Spang A."/>
            <person name="Saw J.H."/>
            <person name="Jorgensen S.L."/>
            <person name="Zaremba-Niedzwiedzka K."/>
            <person name="Martijn J."/>
            <person name="Lind A.E."/>
            <person name="van Eijk R."/>
            <person name="Schleper C."/>
            <person name="Guy L."/>
            <person name="Ettema T.J."/>
        </authorList>
    </citation>
    <scope>NUCLEOTIDE SEQUENCE</scope>
</reference>
<accession>A0A0F9ER26</accession>
<feature type="region of interest" description="Disordered" evidence="1">
    <location>
        <begin position="116"/>
        <end position="159"/>
    </location>
</feature>